<keyword evidence="9" id="KW-1185">Reference proteome</keyword>
<name>A0ABP2IYA6_9ACTN</name>
<dbReference type="PROSITE" id="PS51093">
    <property type="entry name" value="PTS_EIIA_TYPE_1"/>
    <property type="match status" value="1"/>
</dbReference>
<dbReference type="Pfam" id="PF00358">
    <property type="entry name" value="PTS_EIIA_1"/>
    <property type="match status" value="1"/>
</dbReference>
<accession>A0ABP2IYA6</accession>
<dbReference type="EMBL" id="AEDQ01000021">
    <property type="protein sequence ID" value="EFL44047.1"/>
    <property type="molecule type" value="Genomic_DNA"/>
</dbReference>
<dbReference type="Gene3D" id="2.70.70.10">
    <property type="entry name" value="Glucose Permease (Domain IIA)"/>
    <property type="match status" value="1"/>
</dbReference>
<feature type="domain" description="PTS EIIA type-1" evidence="7">
    <location>
        <begin position="25"/>
        <end position="133"/>
    </location>
</feature>
<evidence type="ECO:0000256" key="6">
    <source>
        <dbReference type="ARBA" id="ARBA00022777"/>
    </source>
</evidence>
<evidence type="ECO:0000256" key="4">
    <source>
        <dbReference type="ARBA" id="ARBA00022679"/>
    </source>
</evidence>
<comment type="caution">
    <text evidence="8">The sequence shown here is derived from an EMBL/GenBank/DDBJ whole genome shotgun (WGS) entry which is preliminary data.</text>
</comment>
<dbReference type="SUPFAM" id="SSF51261">
    <property type="entry name" value="Duplicated hybrid motif"/>
    <property type="match status" value="1"/>
</dbReference>
<protein>
    <submittedName>
        <fullName evidence="8">PTS system, glucose subfamily, IIA component</fullName>
    </submittedName>
</protein>
<keyword evidence="4" id="KW-0808">Transferase</keyword>
<evidence type="ECO:0000256" key="3">
    <source>
        <dbReference type="ARBA" id="ARBA00022597"/>
    </source>
</evidence>
<evidence type="ECO:0000256" key="2">
    <source>
        <dbReference type="ARBA" id="ARBA00022448"/>
    </source>
</evidence>
<dbReference type="InterPro" id="IPR011055">
    <property type="entry name" value="Dup_hybrid_motif"/>
</dbReference>
<evidence type="ECO:0000313" key="8">
    <source>
        <dbReference type="EMBL" id="EFL44047.1"/>
    </source>
</evidence>
<dbReference type="InterPro" id="IPR001127">
    <property type="entry name" value="PTS_EIIA_1_perm"/>
</dbReference>
<evidence type="ECO:0000259" key="7">
    <source>
        <dbReference type="PROSITE" id="PS51093"/>
    </source>
</evidence>
<keyword evidence="3" id="KW-0762">Sugar transport</keyword>
<dbReference type="InterPro" id="IPR050890">
    <property type="entry name" value="PTS_EIIA_component"/>
</dbReference>
<reference evidence="8 9" key="1">
    <citation type="submission" date="2010-08" db="EMBL/GenBank/DDBJ databases">
        <authorList>
            <person name="Durkin A.S."/>
            <person name="Madupu R."/>
            <person name="Torralba M."/>
            <person name="Gillis M."/>
            <person name="Methe B."/>
            <person name="Sutton G."/>
            <person name="Nelson K.E."/>
        </authorList>
    </citation>
    <scope>NUCLEOTIDE SEQUENCE [LARGE SCALE GENOMIC DNA]</scope>
    <source>
        <strain evidence="8 9">PB189-T1-4</strain>
    </source>
</reference>
<gene>
    <name evidence="8" type="primary">ptbA</name>
    <name evidence="8" type="ORF">HMPREF9248_0809</name>
</gene>
<organism evidence="8 9">
    <name type="scientific">Fannyhessea vaginae PB189-T1-4</name>
    <dbReference type="NCBI Taxonomy" id="866774"/>
    <lineage>
        <taxon>Bacteria</taxon>
        <taxon>Bacillati</taxon>
        <taxon>Actinomycetota</taxon>
        <taxon>Coriobacteriia</taxon>
        <taxon>Coriobacteriales</taxon>
        <taxon>Atopobiaceae</taxon>
        <taxon>Fannyhessea</taxon>
    </lineage>
</organism>
<keyword evidence="5" id="KW-0598">Phosphotransferase system</keyword>
<keyword evidence="2" id="KW-0813">Transport</keyword>
<evidence type="ECO:0000256" key="5">
    <source>
        <dbReference type="ARBA" id="ARBA00022683"/>
    </source>
</evidence>
<proteinExistence type="predicted"/>
<sequence length="161" mass="17493">MFFTKKDTIVSMCDGTWKPACELSDPAFAQQLIGPTLAISPLSQDAPITICAPFDAQVTTVFPTHHAIGLTSKIGVEYILHLGLDTVELKGEGFEPFVSTGARVRVGEPLVRMDTQLISERGYATDVLLIATNGKPYTFVRTFESAERIEVGEALAQCSKQ</sequence>
<dbReference type="PANTHER" id="PTHR45008">
    <property type="entry name" value="PTS SYSTEM GLUCOSE-SPECIFIC EIIA COMPONENT"/>
    <property type="match status" value="1"/>
</dbReference>
<dbReference type="PANTHER" id="PTHR45008:SF1">
    <property type="entry name" value="PTS SYSTEM GLUCOSE-SPECIFIC EIIA COMPONENT"/>
    <property type="match status" value="1"/>
</dbReference>
<dbReference type="Proteomes" id="UP000004431">
    <property type="component" value="Unassembled WGS sequence"/>
</dbReference>
<keyword evidence="6" id="KW-0418">Kinase</keyword>
<evidence type="ECO:0000313" key="9">
    <source>
        <dbReference type="Proteomes" id="UP000004431"/>
    </source>
</evidence>
<dbReference type="RefSeq" id="WP_006304280.1">
    <property type="nucleotide sequence ID" value="NZ_AEDQ01000021.1"/>
</dbReference>
<comment type="subcellular location">
    <subcellularLocation>
        <location evidence="1">Cytoplasm</location>
    </subcellularLocation>
</comment>
<evidence type="ECO:0000256" key="1">
    <source>
        <dbReference type="ARBA" id="ARBA00004496"/>
    </source>
</evidence>
<dbReference type="NCBIfam" id="TIGR00830">
    <property type="entry name" value="PTBA"/>
    <property type="match status" value="1"/>
</dbReference>